<gene>
    <name evidence="2" type="ORF">ONZ51_g1060</name>
</gene>
<accession>A0AAD7XG69</accession>
<dbReference type="EMBL" id="JAPEVG010000014">
    <property type="protein sequence ID" value="KAJ8496516.1"/>
    <property type="molecule type" value="Genomic_DNA"/>
</dbReference>
<sequence length="171" mass="18011">MRHSLAATEYLDVHTDIYGGAQVTSPFVPTSPPRPPQLAVPIKSALRKSSSISVHGQGQGRARVKAPYTPGTGSGLRSSSTVAGIATLARANRSSVMAPCEETQFVLPPLSPALKSDARRERDTRALTSAMGLATPDPNTYMPMSPQPTLYPDDSITLAGDRERPGAEAGD</sequence>
<feature type="compositionally biased region" description="Basic and acidic residues" evidence="1">
    <location>
        <begin position="160"/>
        <end position="171"/>
    </location>
</feature>
<dbReference type="AlphaFoldDB" id="A0AAD7XG69"/>
<feature type="region of interest" description="Disordered" evidence="1">
    <location>
        <begin position="54"/>
        <end position="80"/>
    </location>
</feature>
<name>A0AAD7XG69_9APHY</name>
<evidence type="ECO:0000313" key="2">
    <source>
        <dbReference type="EMBL" id="KAJ8496516.1"/>
    </source>
</evidence>
<comment type="caution">
    <text evidence="2">The sequence shown here is derived from an EMBL/GenBank/DDBJ whole genome shotgun (WGS) entry which is preliminary data.</text>
</comment>
<keyword evidence="3" id="KW-1185">Reference proteome</keyword>
<protein>
    <submittedName>
        <fullName evidence="2">Uncharacterized protein</fullName>
    </submittedName>
</protein>
<dbReference type="Proteomes" id="UP001215151">
    <property type="component" value="Unassembled WGS sequence"/>
</dbReference>
<reference evidence="2" key="1">
    <citation type="submission" date="2022-11" db="EMBL/GenBank/DDBJ databases">
        <title>Genome Sequence of Cubamyces cubensis.</title>
        <authorList>
            <person name="Buettner E."/>
        </authorList>
    </citation>
    <scope>NUCLEOTIDE SEQUENCE</scope>
    <source>
        <strain evidence="2">MPL-01</strain>
    </source>
</reference>
<evidence type="ECO:0000313" key="3">
    <source>
        <dbReference type="Proteomes" id="UP001215151"/>
    </source>
</evidence>
<organism evidence="2 3">
    <name type="scientific">Trametes cubensis</name>
    <dbReference type="NCBI Taxonomy" id="1111947"/>
    <lineage>
        <taxon>Eukaryota</taxon>
        <taxon>Fungi</taxon>
        <taxon>Dikarya</taxon>
        <taxon>Basidiomycota</taxon>
        <taxon>Agaricomycotina</taxon>
        <taxon>Agaricomycetes</taxon>
        <taxon>Polyporales</taxon>
        <taxon>Polyporaceae</taxon>
        <taxon>Trametes</taxon>
    </lineage>
</organism>
<evidence type="ECO:0000256" key="1">
    <source>
        <dbReference type="SAM" id="MobiDB-lite"/>
    </source>
</evidence>
<feature type="compositionally biased region" description="Basic and acidic residues" evidence="1">
    <location>
        <begin position="116"/>
        <end position="125"/>
    </location>
</feature>
<feature type="region of interest" description="Disordered" evidence="1">
    <location>
        <begin position="115"/>
        <end position="171"/>
    </location>
</feature>
<proteinExistence type="predicted"/>